<evidence type="ECO:0000313" key="3">
    <source>
        <dbReference type="EMBL" id="MEU6820109.1"/>
    </source>
</evidence>
<dbReference type="Gene3D" id="2.60.20.10">
    <property type="entry name" value="Crystallins"/>
    <property type="match status" value="1"/>
</dbReference>
<keyword evidence="2" id="KW-0732">Signal</keyword>
<gene>
    <name evidence="3" type="ORF">ABZ921_05735</name>
</gene>
<proteinExistence type="predicted"/>
<feature type="region of interest" description="Disordered" evidence="1">
    <location>
        <begin position="152"/>
        <end position="174"/>
    </location>
</feature>
<feature type="compositionally biased region" description="Polar residues" evidence="1">
    <location>
        <begin position="161"/>
        <end position="171"/>
    </location>
</feature>
<evidence type="ECO:0000313" key="4">
    <source>
        <dbReference type="Proteomes" id="UP001551176"/>
    </source>
</evidence>
<protein>
    <recommendedName>
        <fullName evidence="5">Secreted protein</fullName>
    </recommendedName>
</protein>
<feature type="chain" id="PRO_5046239561" description="Secreted protein" evidence="2">
    <location>
        <begin position="39"/>
        <end position="188"/>
    </location>
</feature>
<reference evidence="3 4" key="1">
    <citation type="submission" date="2024-06" db="EMBL/GenBank/DDBJ databases">
        <title>The Natural Products Discovery Center: Release of the First 8490 Sequenced Strains for Exploring Actinobacteria Biosynthetic Diversity.</title>
        <authorList>
            <person name="Kalkreuter E."/>
            <person name="Kautsar S.A."/>
            <person name="Yang D."/>
            <person name="Bader C.D."/>
            <person name="Teijaro C.N."/>
            <person name="Fluegel L."/>
            <person name="Davis C.M."/>
            <person name="Simpson J.R."/>
            <person name="Lauterbach L."/>
            <person name="Steele A.D."/>
            <person name="Gui C."/>
            <person name="Meng S."/>
            <person name="Li G."/>
            <person name="Viehrig K."/>
            <person name="Ye F."/>
            <person name="Su P."/>
            <person name="Kiefer A.F."/>
            <person name="Nichols A."/>
            <person name="Cepeda A.J."/>
            <person name="Yan W."/>
            <person name="Fan B."/>
            <person name="Jiang Y."/>
            <person name="Adhikari A."/>
            <person name="Zheng C.-J."/>
            <person name="Schuster L."/>
            <person name="Cowan T.M."/>
            <person name="Smanski M.J."/>
            <person name="Chevrette M.G."/>
            <person name="De Carvalho L.P.S."/>
            <person name="Shen B."/>
        </authorList>
    </citation>
    <scope>NUCLEOTIDE SEQUENCE [LARGE SCALE GENOMIC DNA]</scope>
    <source>
        <strain evidence="3 4">NPDC046838</strain>
    </source>
</reference>
<keyword evidence="4" id="KW-1185">Reference proteome</keyword>
<dbReference type="EMBL" id="JBEYXV010000002">
    <property type="protein sequence ID" value="MEU6820109.1"/>
    <property type="molecule type" value="Genomic_DNA"/>
</dbReference>
<dbReference type="RefSeq" id="WP_359345208.1">
    <property type="nucleotide sequence ID" value="NZ_JBEYXV010000002.1"/>
</dbReference>
<dbReference type="Proteomes" id="UP001551176">
    <property type="component" value="Unassembled WGS sequence"/>
</dbReference>
<sequence length="188" mass="20361">MSVRTSLRKNKNKNKNLLSVGVACLAVLAAVPPGVAGAAPAPQAGAHNRHCITVLEKLAPGERTSRVAERKCTREGESLAQLRGRMVPRELLVKYWDGTYFDGDSDEIRGRDGGCDAAGYGVPDMGAFNNRVSSFRTFGTCNSVQLFDKPSYDGAQKTFEPPQSNPVQGTNGLYPFDNRADSLWLRAV</sequence>
<feature type="signal peptide" evidence="2">
    <location>
        <begin position="1"/>
        <end position="38"/>
    </location>
</feature>
<comment type="caution">
    <text evidence="3">The sequence shown here is derived from an EMBL/GenBank/DDBJ whole genome shotgun (WGS) entry which is preliminary data.</text>
</comment>
<accession>A0ABV3BGH5</accession>
<name>A0ABV3BGH5_9ACTN</name>
<organism evidence="3 4">
    <name type="scientific">Streptomyces atriruber</name>
    <dbReference type="NCBI Taxonomy" id="545121"/>
    <lineage>
        <taxon>Bacteria</taxon>
        <taxon>Bacillati</taxon>
        <taxon>Actinomycetota</taxon>
        <taxon>Actinomycetes</taxon>
        <taxon>Kitasatosporales</taxon>
        <taxon>Streptomycetaceae</taxon>
        <taxon>Streptomyces</taxon>
    </lineage>
</organism>
<evidence type="ECO:0000256" key="2">
    <source>
        <dbReference type="SAM" id="SignalP"/>
    </source>
</evidence>
<evidence type="ECO:0008006" key="5">
    <source>
        <dbReference type="Google" id="ProtNLM"/>
    </source>
</evidence>
<evidence type="ECO:0000256" key="1">
    <source>
        <dbReference type="SAM" id="MobiDB-lite"/>
    </source>
</evidence>